<dbReference type="GO" id="GO:0000287">
    <property type="term" value="F:magnesium ion binding"/>
    <property type="evidence" value="ECO:0007669"/>
    <property type="project" value="TreeGrafter"/>
</dbReference>
<evidence type="ECO:0000313" key="11">
    <source>
        <dbReference type="Proteomes" id="UP001208771"/>
    </source>
</evidence>
<dbReference type="Gene3D" id="3.40.50.1100">
    <property type="match status" value="2"/>
</dbReference>
<evidence type="ECO:0000313" key="10">
    <source>
        <dbReference type="EMBL" id="MCX8995940.1"/>
    </source>
</evidence>
<evidence type="ECO:0000256" key="4">
    <source>
        <dbReference type="ARBA" id="ARBA00001946"/>
    </source>
</evidence>
<dbReference type="SUPFAM" id="SSF53686">
    <property type="entry name" value="Tryptophan synthase beta subunit-like PLP-dependent enzymes"/>
    <property type="match status" value="1"/>
</dbReference>
<dbReference type="GO" id="GO:0005524">
    <property type="term" value="F:ATP binding"/>
    <property type="evidence" value="ECO:0007669"/>
    <property type="project" value="TreeGrafter"/>
</dbReference>
<dbReference type="GO" id="GO:0030170">
    <property type="term" value="F:pyridoxal phosphate binding"/>
    <property type="evidence" value="ECO:0007669"/>
    <property type="project" value="InterPro"/>
</dbReference>
<protein>
    <submittedName>
        <fullName evidence="10">Threonine/serine dehydratase</fullName>
    </submittedName>
</protein>
<dbReference type="PANTHER" id="PTHR43050:SF1">
    <property type="entry name" value="SERINE RACEMASE"/>
    <property type="match status" value="1"/>
</dbReference>
<comment type="cofactor">
    <cofactor evidence="4">
        <name>Mg(2+)</name>
        <dbReference type="ChEBI" id="CHEBI:18420"/>
    </cofactor>
</comment>
<proteinExistence type="inferred from homology"/>
<keyword evidence="11" id="KW-1185">Reference proteome</keyword>
<organism evidence="10 11">
    <name type="scientific">Ectorhizobium quercum</name>
    <dbReference type="NCBI Taxonomy" id="2965071"/>
    <lineage>
        <taxon>Bacteria</taxon>
        <taxon>Pseudomonadati</taxon>
        <taxon>Pseudomonadota</taxon>
        <taxon>Alphaproteobacteria</taxon>
        <taxon>Hyphomicrobiales</taxon>
        <taxon>Rhizobiaceae</taxon>
        <taxon>Ectorhizobium</taxon>
    </lineage>
</organism>
<evidence type="ECO:0000256" key="2">
    <source>
        <dbReference type="ARBA" id="ARBA00001933"/>
    </source>
</evidence>
<dbReference type="EMBL" id="JANFPI010000001">
    <property type="protein sequence ID" value="MCX8995940.1"/>
    <property type="molecule type" value="Genomic_DNA"/>
</dbReference>
<evidence type="ECO:0000256" key="5">
    <source>
        <dbReference type="ARBA" id="ARBA00010869"/>
    </source>
</evidence>
<gene>
    <name evidence="10" type="ORF">NOF55_02365</name>
</gene>
<evidence type="ECO:0000256" key="7">
    <source>
        <dbReference type="ARBA" id="ARBA00022898"/>
    </source>
</evidence>
<evidence type="ECO:0000256" key="1">
    <source>
        <dbReference type="ARBA" id="ARBA00001913"/>
    </source>
</evidence>
<dbReference type="Pfam" id="PF00291">
    <property type="entry name" value="PALP"/>
    <property type="match status" value="1"/>
</dbReference>
<evidence type="ECO:0000256" key="6">
    <source>
        <dbReference type="ARBA" id="ARBA00022842"/>
    </source>
</evidence>
<dbReference type="CDD" id="cd01562">
    <property type="entry name" value="Thr-dehyd"/>
    <property type="match status" value="1"/>
</dbReference>
<evidence type="ECO:0000256" key="3">
    <source>
        <dbReference type="ARBA" id="ARBA00001936"/>
    </source>
</evidence>
<dbReference type="InterPro" id="IPR036052">
    <property type="entry name" value="TrpB-like_PALP_sf"/>
</dbReference>
<dbReference type="GO" id="GO:0030378">
    <property type="term" value="F:serine racemase activity"/>
    <property type="evidence" value="ECO:0007669"/>
    <property type="project" value="TreeGrafter"/>
</dbReference>
<name>A0AAE3MYE4_9HYPH</name>
<keyword evidence="7" id="KW-0663">Pyridoxal phosphate</keyword>
<dbReference type="PANTHER" id="PTHR43050">
    <property type="entry name" value="SERINE / THREONINE RACEMASE FAMILY MEMBER"/>
    <property type="match status" value="1"/>
</dbReference>
<dbReference type="GO" id="GO:0070179">
    <property type="term" value="P:D-serine biosynthetic process"/>
    <property type="evidence" value="ECO:0007669"/>
    <property type="project" value="TreeGrafter"/>
</dbReference>
<comment type="caution">
    <text evidence="10">The sequence shown here is derived from an EMBL/GenBank/DDBJ whole genome shotgun (WGS) entry which is preliminary data.</text>
</comment>
<dbReference type="GO" id="GO:0018114">
    <property type="term" value="F:threonine racemase activity"/>
    <property type="evidence" value="ECO:0007669"/>
    <property type="project" value="TreeGrafter"/>
</dbReference>
<dbReference type="GO" id="GO:0003941">
    <property type="term" value="F:L-serine ammonia-lyase activity"/>
    <property type="evidence" value="ECO:0007669"/>
    <property type="project" value="TreeGrafter"/>
</dbReference>
<feature type="domain" description="Tryptophan synthase beta chain-like PALP" evidence="9">
    <location>
        <begin position="20"/>
        <end position="308"/>
    </location>
</feature>
<sequence>MLSFDSIAEACARLKGRHVVTPLLEYEPLNEMSGGRVLFKAENLQKTGSFKFRGAFNKIASLDPAARRRGVVTYSSGNHAQGVAAAAKAFGVPATVVMPQDAPALKRKNTERLGATVVLYDRRTGDRKAIAEKIGAETGAVIVPPYDDEMIIAGQGTIGIELSRQLDEASIAADLLLCPVGGGGLIAGISTALRTLMPHMRIYCVEPAGFDDTRRSLEERRRVANAPDASSICDAIVTAMPGEVTFPINLANLAGGFAVGDGDVARAVDALFEIAKLVVEPGGAVGLAALLGRRLELDGRTAVVVLSGGNVDIAAFRSRFGVKSDMI</sequence>
<keyword evidence="6" id="KW-0460">Magnesium</keyword>
<comment type="cofactor">
    <cofactor evidence="1">
        <name>Ca(2+)</name>
        <dbReference type="ChEBI" id="CHEBI:29108"/>
    </cofactor>
</comment>
<dbReference type="FunFam" id="3.40.50.1100:FF:000005">
    <property type="entry name" value="Threonine dehydratase catabolic"/>
    <property type="match status" value="1"/>
</dbReference>
<dbReference type="InterPro" id="IPR000634">
    <property type="entry name" value="Ser/Thr_deHydtase_PyrdxlP-BS"/>
</dbReference>
<evidence type="ECO:0000256" key="8">
    <source>
        <dbReference type="ARBA" id="ARBA00023239"/>
    </source>
</evidence>
<dbReference type="InterPro" id="IPR001926">
    <property type="entry name" value="TrpB-like_PALP"/>
</dbReference>
<reference evidence="10" key="1">
    <citation type="submission" date="2022-07" db="EMBL/GenBank/DDBJ databases">
        <title>Ectorhizobium quercum gen.nov., sp. nov.</title>
        <authorList>
            <person name="Ma T."/>
            <person name="Li Y."/>
        </authorList>
    </citation>
    <scope>NUCLEOTIDE SEQUENCE</scope>
    <source>
        <strain evidence="10">BDR2-2</strain>
    </source>
</reference>
<dbReference type="RefSeq" id="WP_306409702.1">
    <property type="nucleotide sequence ID" value="NZ_JANFPI010000001.1"/>
</dbReference>
<comment type="cofactor">
    <cofactor evidence="3">
        <name>Mn(2+)</name>
        <dbReference type="ChEBI" id="CHEBI:29035"/>
    </cofactor>
</comment>
<dbReference type="PROSITE" id="PS00165">
    <property type="entry name" value="DEHYDRATASE_SER_THR"/>
    <property type="match status" value="1"/>
</dbReference>
<dbReference type="AlphaFoldDB" id="A0AAE3MYE4"/>
<keyword evidence="8" id="KW-0456">Lyase</keyword>
<comment type="cofactor">
    <cofactor evidence="2">
        <name>pyridoxal 5'-phosphate</name>
        <dbReference type="ChEBI" id="CHEBI:597326"/>
    </cofactor>
</comment>
<dbReference type="Proteomes" id="UP001208771">
    <property type="component" value="Unassembled WGS sequence"/>
</dbReference>
<accession>A0AAE3MYE4</accession>
<comment type="similarity">
    <text evidence="5">Belongs to the serine/threonine dehydratase family.</text>
</comment>
<evidence type="ECO:0000259" key="9">
    <source>
        <dbReference type="Pfam" id="PF00291"/>
    </source>
</evidence>